<dbReference type="GO" id="GO:0016020">
    <property type="term" value="C:membrane"/>
    <property type="evidence" value="ECO:0007669"/>
    <property type="project" value="UniProtKB-SubCell"/>
</dbReference>
<organism evidence="8">
    <name type="scientific">metagenome</name>
    <dbReference type="NCBI Taxonomy" id="256318"/>
    <lineage>
        <taxon>unclassified sequences</taxon>
        <taxon>metagenomes</taxon>
    </lineage>
</organism>
<evidence type="ECO:0000256" key="1">
    <source>
        <dbReference type="ARBA" id="ARBA00004141"/>
    </source>
</evidence>
<dbReference type="EC" id="2.7.8.6" evidence="8"/>
<sequence length="509" mass="53915">MSEIQVGISLPQLNHDLAQIFENGQETSVDVRIPGPRQPSDEAVSRNHLHLAPAVPEVVLEPVADSLAVSRQLRQSPWFTDLPVALVASLVVAAAAQMPTHYAVGVLITWAISALYAGKRLNAPGATAFRGLAPAISPPIAAAGLAVAVTGDPTLVIGKAALIVFVASLSLVILRSLRVTTPLRTVVVGDGASIAEAASRWHGDAHIKVVGACSSESASEGSMPGQFEGMPWVHGQKLLGSLVDDTRADLVLMAPGVSPEQLRHASWELEGRSARLALLGPLDAVAPHRVSTTSFAGSTLVHIAPSRPAEVVQVVKGALDRVFGAALLLAAAPVLLMLMALIRLDSPGAALFRQTRVGINGRPFTIFKLRTMSVDAEALRAALLADNEVDGNLFKIKADPRVTKIGKFLRRASLDELPQLLNVVRGEMSIIGPRPALPEEVAAYDTATSRRLAVKPGITGLWQVSGRSDLPYDEAVRLDLHYADNWRISDDAVIVLRTAHAVVASRGAY</sequence>
<proteinExistence type="predicted"/>
<evidence type="ECO:0000256" key="3">
    <source>
        <dbReference type="ARBA" id="ARBA00022692"/>
    </source>
</evidence>
<dbReference type="PANTHER" id="PTHR30576:SF10">
    <property type="entry name" value="SLL5057 PROTEIN"/>
    <property type="match status" value="1"/>
</dbReference>
<dbReference type="InterPro" id="IPR003362">
    <property type="entry name" value="Bact_transf"/>
</dbReference>
<evidence type="ECO:0000259" key="7">
    <source>
        <dbReference type="Pfam" id="PF02397"/>
    </source>
</evidence>
<evidence type="ECO:0000256" key="5">
    <source>
        <dbReference type="ARBA" id="ARBA00023136"/>
    </source>
</evidence>
<name>A0A2P2BZD0_9ZZZZ</name>
<evidence type="ECO:0000256" key="4">
    <source>
        <dbReference type="ARBA" id="ARBA00022989"/>
    </source>
</evidence>
<dbReference type="InterPro" id="IPR017475">
    <property type="entry name" value="EPS_sugar_tfrase"/>
</dbReference>
<feature type="transmembrane region" description="Helical" evidence="6">
    <location>
        <begin position="155"/>
        <end position="174"/>
    </location>
</feature>
<keyword evidence="5 6" id="KW-0472">Membrane</keyword>
<feature type="transmembrane region" description="Helical" evidence="6">
    <location>
        <begin position="322"/>
        <end position="342"/>
    </location>
</feature>
<evidence type="ECO:0000256" key="2">
    <source>
        <dbReference type="ARBA" id="ARBA00022679"/>
    </source>
</evidence>
<accession>A0A2P2BZD0</accession>
<feature type="domain" description="Bacterial sugar transferase" evidence="7">
    <location>
        <begin position="316"/>
        <end position="503"/>
    </location>
</feature>
<keyword evidence="4 6" id="KW-1133">Transmembrane helix</keyword>
<dbReference type="NCBIfam" id="TIGR03025">
    <property type="entry name" value="EPS_sugtrans"/>
    <property type="match status" value="1"/>
</dbReference>
<dbReference type="PANTHER" id="PTHR30576">
    <property type="entry name" value="COLANIC BIOSYNTHESIS UDP-GLUCOSE LIPID CARRIER TRANSFERASE"/>
    <property type="match status" value="1"/>
</dbReference>
<protein>
    <submittedName>
        <fullName evidence="8">Undecaprenyl-phosphate galactose phosphotransferase (Modular protein)</fullName>
        <ecNumber evidence="8">2.7.8.6</ecNumber>
    </submittedName>
</protein>
<feature type="transmembrane region" description="Helical" evidence="6">
    <location>
        <begin position="131"/>
        <end position="149"/>
    </location>
</feature>
<dbReference type="EMBL" id="CZKA01000016">
    <property type="protein sequence ID" value="CUR55109.1"/>
    <property type="molecule type" value="Genomic_DNA"/>
</dbReference>
<comment type="subcellular location">
    <subcellularLocation>
        <location evidence="1">Membrane</location>
        <topology evidence="1">Multi-pass membrane protein</topology>
    </subcellularLocation>
</comment>
<evidence type="ECO:0000313" key="8">
    <source>
        <dbReference type="EMBL" id="CUR55109.1"/>
    </source>
</evidence>
<dbReference type="AlphaFoldDB" id="A0A2P2BZD0"/>
<keyword evidence="3 6" id="KW-0812">Transmembrane</keyword>
<gene>
    <name evidence="8" type="ORF">NOCA2230029</name>
</gene>
<feature type="transmembrane region" description="Helical" evidence="6">
    <location>
        <begin position="102"/>
        <end position="119"/>
    </location>
</feature>
<reference evidence="8" key="1">
    <citation type="submission" date="2015-08" db="EMBL/GenBank/DDBJ databases">
        <authorList>
            <person name="Babu N.S."/>
            <person name="Beckwith C.J."/>
            <person name="Beseler K.G."/>
            <person name="Brison A."/>
            <person name="Carone J.V."/>
            <person name="Caskin T.P."/>
            <person name="Diamond M."/>
            <person name="Durham M.E."/>
            <person name="Foxe J.M."/>
            <person name="Go M."/>
            <person name="Henderson B.A."/>
            <person name="Jones I.B."/>
            <person name="McGettigan J.A."/>
            <person name="Micheletti S.J."/>
            <person name="Nasrallah M.E."/>
            <person name="Ortiz D."/>
            <person name="Piller C.R."/>
            <person name="Privatt S.R."/>
            <person name="Schneider S.L."/>
            <person name="Sharp S."/>
            <person name="Smith T.C."/>
            <person name="Stanton J.D."/>
            <person name="Ullery H.E."/>
            <person name="Wilson R.J."/>
            <person name="Serrano M.G."/>
            <person name="Buck G."/>
            <person name="Lee V."/>
            <person name="Wang Y."/>
            <person name="Carvalho R."/>
            <person name="Voegtly L."/>
            <person name="Shi R."/>
            <person name="Duckworth R."/>
            <person name="Johnson A."/>
            <person name="Loviza R."/>
            <person name="Walstead R."/>
            <person name="Shah Z."/>
            <person name="Kiflezghi M."/>
            <person name="Wade K."/>
            <person name="Ball S.L."/>
            <person name="Bradley K.W."/>
            <person name="Asai D.J."/>
            <person name="Bowman C.A."/>
            <person name="Russell D.A."/>
            <person name="Pope W.H."/>
            <person name="Jacobs-Sera D."/>
            <person name="Hendrix R.W."/>
            <person name="Hatfull G.F."/>
        </authorList>
    </citation>
    <scope>NUCLEOTIDE SEQUENCE</scope>
</reference>
<dbReference type="GO" id="GO:0047360">
    <property type="term" value="F:undecaprenyl-phosphate galactose phosphotransferase activity"/>
    <property type="evidence" value="ECO:0007669"/>
    <property type="project" value="UniProtKB-EC"/>
</dbReference>
<evidence type="ECO:0000256" key="6">
    <source>
        <dbReference type="SAM" id="Phobius"/>
    </source>
</evidence>
<keyword evidence="2 8" id="KW-0808">Transferase</keyword>
<dbReference type="Pfam" id="PF02397">
    <property type="entry name" value="Bac_transf"/>
    <property type="match status" value="1"/>
</dbReference>